<sequence length="417" mass="46263">MLGDKVATGCKKCSVTLLLESDYRNWKRLQAPGQRDSALSNAPLAIDANSAKGKIGKYVATHSPPSPPSYESKKMMSRSATRVARSVLGQMASPSYRCYSTSVARGGAASDATVLTGSRGPARVLVTWMRSRNAFSTMALGEEKDDSGKTGSAAAAGGGGDGRKKAIASYWGVEPAKVTKEDGSEWRWNSFRPWETYKADLSIDLEKHHAPVTFLDKMAYWTVKALRFPTDVFFQRRYGCRAMMLETVAAVPGMVGGMLLHCKSLRRFEHSGGWIKALLEEAENERMHLMTFMEVSKPRWYERALVFAVQGVFFNAYFAAYLASPKLAHRIVGYLEEEAIHSYTEFIKELDKGTIENVPAPAIAVDYWRLPPGSTLRDVVMVVRADEAHHRDVNHFASDIHYQGHELNKSPAPIGYH</sequence>
<dbReference type="Gene3D" id="1.20.1260.140">
    <property type="entry name" value="Alternative oxidase"/>
    <property type="match status" value="1"/>
</dbReference>
<evidence type="ECO:0000256" key="9">
    <source>
        <dbReference type="ARBA" id="ARBA00022792"/>
    </source>
</evidence>
<evidence type="ECO:0000256" key="18">
    <source>
        <dbReference type="SAM" id="MobiDB-lite"/>
    </source>
</evidence>
<reference evidence="20" key="1">
    <citation type="journal article" date="2019" name="Curr. Biol.">
        <title>Genome Sequence of Striga asiatica Provides Insight into the Evolution of Plant Parasitism.</title>
        <authorList>
            <person name="Yoshida S."/>
            <person name="Kim S."/>
            <person name="Wafula E.K."/>
            <person name="Tanskanen J."/>
            <person name="Kim Y.M."/>
            <person name="Honaas L."/>
            <person name="Yang Z."/>
            <person name="Spallek T."/>
            <person name="Conn C.E."/>
            <person name="Ichihashi Y."/>
            <person name="Cheong K."/>
            <person name="Cui S."/>
            <person name="Der J.P."/>
            <person name="Gundlach H."/>
            <person name="Jiao Y."/>
            <person name="Hori C."/>
            <person name="Ishida J.K."/>
            <person name="Kasahara H."/>
            <person name="Kiba T."/>
            <person name="Kim M.S."/>
            <person name="Koo N."/>
            <person name="Laohavisit A."/>
            <person name="Lee Y.H."/>
            <person name="Lumba S."/>
            <person name="McCourt P."/>
            <person name="Mortimer J.C."/>
            <person name="Mutuku J.M."/>
            <person name="Nomura T."/>
            <person name="Sasaki-Sekimoto Y."/>
            <person name="Seto Y."/>
            <person name="Wang Y."/>
            <person name="Wakatake T."/>
            <person name="Sakakibara H."/>
            <person name="Demura T."/>
            <person name="Yamaguchi S."/>
            <person name="Yoneyama K."/>
            <person name="Manabe R.I."/>
            <person name="Nelson D.C."/>
            <person name="Schulman A.H."/>
            <person name="Timko M.P."/>
            <person name="dePamphilis C.W."/>
            <person name="Choi D."/>
            <person name="Shirasu K."/>
        </authorList>
    </citation>
    <scope>NUCLEOTIDE SEQUENCE [LARGE SCALE GENOMIC DNA]</scope>
    <source>
        <strain evidence="20">cv. UVA1</strain>
    </source>
</reference>
<evidence type="ECO:0000256" key="16">
    <source>
        <dbReference type="ARBA" id="ARBA00023136"/>
    </source>
</evidence>
<keyword evidence="14 17" id="KW-0408">Iron</keyword>
<dbReference type="GO" id="GO:0005743">
    <property type="term" value="C:mitochondrial inner membrane"/>
    <property type="evidence" value="ECO:0007669"/>
    <property type="project" value="UniProtKB-SubCell"/>
</dbReference>
<keyword evidence="5" id="KW-0813">Transport</keyword>
<dbReference type="PANTHER" id="PTHR31803:SF3">
    <property type="entry name" value="ALTERNATIVE OXIDASE"/>
    <property type="match status" value="1"/>
</dbReference>
<dbReference type="EMBL" id="BKCP01009626">
    <property type="protein sequence ID" value="GER51378.1"/>
    <property type="molecule type" value="Genomic_DNA"/>
</dbReference>
<accession>A0A5A7R1Y1</accession>
<evidence type="ECO:0000256" key="15">
    <source>
        <dbReference type="ARBA" id="ARBA00023128"/>
    </source>
</evidence>
<dbReference type="OrthoDB" id="16906at2759"/>
<organism evidence="19 20">
    <name type="scientific">Striga asiatica</name>
    <name type="common">Asiatic witchweed</name>
    <name type="synonym">Buchnera asiatica</name>
    <dbReference type="NCBI Taxonomy" id="4170"/>
    <lineage>
        <taxon>Eukaryota</taxon>
        <taxon>Viridiplantae</taxon>
        <taxon>Streptophyta</taxon>
        <taxon>Embryophyta</taxon>
        <taxon>Tracheophyta</taxon>
        <taxon>Spermatophyta</taxon>
        <taxon>Magnoliopsida</taxon>
        <taxon>eudicotyledons</taxon>
        <taxon>Gunneridae</taxon>
        <taxon>Pentapetalae</taxon>
        <taxon>asterids</taxon>
        <taxon>lamiids</taxon>
        <taxon>Lamiales</taxon>
        <taxon>Orobanchaceae</taxon>
        <taxon>Buchnereae</taxon>
        <taxon>Striga</taxon>
    </lineage>
</organism>
<dbReference type="FunFam" id="1.20.1260.140:FF:000001">
    <property type="entry name" value="Ubiquinol oxidase"/>
    <property type="match status" value="1"/>
</dbReference>
<evidence type="ECO:0000256" key="10">
    <source>
        <dbReference type="ARBA" id="ARBA00022946"/>
    </source>
</evidence>
<evidence type="ECO:0000313" key="19">
    <source>
        <dbReference type="EMBL" id="GER51378.1"/>
    </source>
</evidence>
<evidence type="ECO:0000256" key="3">
    <source>
        <dbReference type="ARBA" id="ARBA00008388"/>
    </source>
</evidence>
<name>A0A5A7R1Y1_STRAF</name>
<gene>
    <name evidence="19" type="ORF">STAS_28744</name>
</gene>
<dbReference type="PANTHER" id="PTHR31803">
    <property type="entry name" value="ALTERNATIVE OXIDASE"/>
    <property type="match status" value="1"/>
</dbReference>
<keyword evidence="8 17" id="KW-0479">Metal-binding</keyword>
<keyword evidence="10" id="KW-0809">Transit peptide</keyword>
<feature type="region of interest" description="Disordered" evidence="18">
    <location>
        <begin position="139"/>
        <end position="163"/>
    </location>
</feature>
<keyword evidence="13 17" id="KW-0560">Oxidoreductase</keyword>
<keyword evidence="16 17" id="KW-0472">Membrane</keyword>
<keyword evidence="7 17" id="KW-0812">Transmembrane</keyword>
<evidence type="ECO:0000256" key="7">
    <source>
        <dbReference type="ARBA" id="ARBA00022692"/>
    </source>
</evidence>
<dbReference type="AlphaFoldDB" id="A0A5A7R1Y1"/>
<evidence type="ECO:0000313" key="20">
    <source>
        <dbReference type="Proteomes" id="UP000325081"/>
    </source>
</evidence>
<comment type="catalytic activity">
    <reaction evidence="1 17">
        <text>2 a ubiquinol + O2 = 2 a ubiquinone + 2 H2O</text>
        <dbReference type="Rhea" id="RHEA:30255"/>
        <dbReference type="Rhea" id="RHEA-COMP:9565"/>
        <dbReference type="Rhea" id="RHEA-COMP:9566"/>
        <dbReference type="ChEBI" id="CHEBI:15377"/>
        <dbReference type="ChEBI" id="CHEBI:15379"/>
        <dbReference type="ChEBI" id="CHEBI:16389"/>
        <dbReference type="ChEBI" id="CHEBI:17976"/>
        <dbReference type="EC" id="1.10.3.11"/>
    </reaction>
</comment>
<evidence type="ECO:0000256" key="2">
    <source>
        <dbReference type="ARBA" id="ARBA00004448"/>
    </source>
</evidence>
<proteinExistence type="inferred from homology"/>
<dbReference type="Proteomes" id="UP000325081">
    <property type="component" value="Unassembled WGS sequence"/>
</dbReference>
<keyword evidence="20" id="KW-1185">Reference proteome</keyword>
<comment type="subcellular location">
    <subcellularLocation>
        <location evidence="2">Mitochondrion inner membrane</location>
        <topology evidence="2">Multi-pass membrane protein</topology>
    </subcellularLocation>
</comment>
<keyword evidence="11 17" id="KW-0249">Electron transport</keyword>
<evidence type="ECO:0000256" key="8">
    <source>
        <dbReference type="ARBA" id="ARBA00022723"/>
    </source>
</evidence>
<keyword evidence="9" id="KW-0999">Mitochondrion inner membrane</keyword>
<dbReference type="GO" id="GO:0010230">
    <property type="term" value="P:alternative respiration"/>
    <property type="evidence" value="ECO:0007669"/>
    <property type="project" value="TreeGrafter"/>
</dbReference>
<evidence type="ECO:0000256" key="5">
    <source>
        <dbReference type="ARBA" id="ARBA00022448"/>
    </source>
</evidence>
<comment type="similarity">
    <text evidence="3 17">Belongs to the alternative oxidase family.</text>
</comment>
<dbReference type="Pfam" id="PF01786">
    <property type="entry name" value="AOX"/>
    <property type="match status" value="1"/>
</dbReference>
<dbReference type="GO" id="GO:0046872">
    <property type="term" value="F:metal ion binding"/>
    <property type="evidence" value="ECO:0007669"/>
    <property type="project" value="UniProtKB-UniRule"/>
</dbReference>
<evidence type="ECO:0000256" key="6">
    <source>
        <dbReference type="ARBA" id="ARBA00022660"/>
    </source>
</evidence>
<keyword evidence="15" id="KW-0496">Mitochondrion</keyword>
<dbReference type="EC" id="1.10.3.11" evidence="17"/>
<dbReference type="InterPro" id="IPR038659">
    <property type="entry name" value="AOX_sf"/>
</dbReference>
<evidence type="ECO:0000256" key="11">
    <source>
        <dbReference type="ARBA" id="ARBA00022982"/>
    </source>
</evidence>
<protein>
    <recommendedName>
        <fullName evidence="17">Ubiquinol oxidase</fullName>
        <ecNumber evidence="17">1.10.3.11</ecNumber>
    </recommendedName>
</protein>
<comment type="subunit">
    <text evidence="4">Homodimer; disulfide-linked.</text>
</comment>
<evidence type="ECO:0000256" key="14">
    <source>
        <dbReference type="ARBA" id="ARBA00023004"/>
    </source>
</evidence>
<comment type="caution">
    <text evidence="19">The sequence shown here is derived from an EMBL/GenBank/DDBJ whole genome shotgun (WGS) entry which is preliminary data.</text>
</comment>
<keyword evidence="12" id="KW-1133">Transmembrane helix</keyword>
<evidence type="ECO:0000256" key="1">
    <source>
        <dbReference type="ARBA" id="ARBA00001192"/>
    </source>
</evidence>
<evidence type="ECO:0000256" key="13">
    <source>
        <dbReference type="ARBA" id="ARBA00023002"/>
    </source>
</evidence>
<dbReference type="GO" id="GO:0098803">
    <property type="term" value="C:respiratory chain complex"/>
    <property type="evidence" value="ECO:0007669"/>
    <property type="project" value="UniProtKB-UniRule"/>
</dbReference>
<keyword evidence="6 17" id="KW-0679">Respiratory chain</keyword>
<evidence type="ECO:0000256" key="4">
    <source>
        <dbReference type="ARBA" id="ARBA00011748"/>
    </source>
</evidence>
<dbReference type="GO" id="GO:0009916">
    <property type="term" value="F:alternative oxidase activity"/>
    <property type="evidence" value="ECO:0007669"/>
    <property type="project" value="UniProtKB-UniRule"/>
</dbReference>
<evidence type="ECO:0000256" key="12">
    <source>
        <dbReference type="ARBA" id="ARBA00022989"/>
    </source>
</evidence>
<dbReference type="CDD" id="cd01053">
    <property type="entry name" value="AOX"/>
    <property type="match status" value="1"/>
</dbReference>
<evidence type="ECO:0000256" key="17">
    <source>
        <dbReference type="RuleBase" id="RU003779"/>
    </source>
</evidence>
<dbReference type="InterPro" id="IPR002680">
    <property type="entry name" value="AOX"/>
</dbReference>
<comment type="cofactor">
    <cofactor evidence="17">
        <name>Fe cation</name>
        <dbReference type="ChEBI" id="CHEBI:24875"/>
    </cofactor>
    <text evidence="17">Binds 2 iron ions per subunit.</text>
</comment>
<dbReference type="GO" id="GO:0102721">
    <property type="term" value="F:ubiquinol:oxygen oxidoreductase activity"/>
    <property type="evidence" value="ECO:0007669"/>
    <property type="project" value="UniProtKB-EC"/>
</dbReference>
<dbReference type="GO" id="GO:0106292">
    <property type="term" value="F:superoxide-generating NADPH oxidase activity"/>
    <property type="evidence" value="ECO:0007669"/>
    <property type="project" value="UniProtKB-ARBA"/>
</dbReference>